<evidence type="ECO:0000313" key="2">
    <source>
        <dbReference type="Proteomes" id="UP000249682"/>
    </source>
</evidence>
<evidence type="ECO:0000313" key="1">
    <source>
        <dbReference type="EMBL" id="AWV47521.1"/>
    </source>
</evidence>
<proteinExistence type="predicted"/>
<dbReference type="AlphaFoldDB" id="A0AAD0KU95"/>
<protein>
    <submittedName>
        <fullName evidence="1">Uncharacterized protein</fullName>
    </submittedName>
</protein>
<accession>A0AAD0KU95</accession>
<reference evidence="1 2" key="1">
    <citation type="submission" date="2018-05" db="EMBL/GenBank/DDBJ databases">
        <title>Evolution of small genomes with special reference to Mycobacterium leprae.</title>
        <authorList>
            <person name="Mohanty P.S."/>
            <person name="Bansal A.K."/>
            <person name="Gupta U.D."/>
            <person name="Naaz F."/>
            <person name="Dwivedi V.D."/>
            <person name="Singh H."/>
            <person name="Gupta G."/>
            <person name="Sharma S."/>
            <person name="Arora M."/>
        </authorList>
    </citation>
    <scope>NUCLEOTIDE SEQUENCE [LARGE SCALE GENOMIC DNA]</scope>
    <source>
        <strain evidence="1 2">MRHRU-235-G</strain>
    </source>
</reference>
<dbReference type="Proteomes" id="UP000249682">
    <property type="component" value="Chromosome"/>
</dbReference>
<dbReference type="RefSeq" id="WP_049769687.1">
    <property type="nucleotide sequence ID" value="NZ_CP029543.1"/>
</dbReference>
<gene>
    <name evidence="1" type="ORF">DIJ64_03745</name>
</gene>
<sequence>MLAIVLEGTSGRAILPTLSRLTERGADIFVIGTGPTPGHLAGRIALPSRQPDELSPVLKIFPSQKLALHLAIAHS</sequence>
<dbReference type="EMBL" id="CP029543">
    <property type="protein sequence ID" value="AWV47521.1"/>
    <property type="molecule type" value="Genomic_DNA"/>
</dbReference>
<organism evidence="1 2">
    <name type="scientific">Mycobacterium leprae</name>
    <dbReference type="NCBI Taxonomy" id="1769"/>
    <lineage>
        <taxon>Bacteria</taxon>
        <taxon>Bacillati</taxon>
        <taxon>Actinomycetota</taxon>
        <taxon>Actinomycetes</taxon>
        <taxon>Mycobacteriales</taxon>
        <taxon>Mycobacteriaceae</taxon>
        <taxon>Mycobacterium</taxon>
    </lineage>
</organism>
<name>A0AAD0KU95_MYCLR</name>